<dbReference type="AlphaFoldDB" id="A0AAP4EMS7"/>
<evidence type="ECO:0000313" key="4">
    <source>
        <dbReference type="Proteomes" id="UP001233782"/>
    </source>
</evidence>
<proteinExistence type="predicted"/>
<accession>A0AAP4EMS7</accession>
<dbReference type="SUPFAM" id="SSF52058">
    <property type="entry name" value="L domain-like"/>
    <property type="match status" value="1"/>
</dbReference>
<evidence type="ECO:0000256" key="1">
    <source>
        <dbReference type="SAM" id="MobiDB-lite"/>
    </source>
</evidence>
<dbReference type="Pfam" id="PF13306">
    <property type="entry name" value="LRR_5"/>
    <property type="match status" value="1"/>
</dbReference>
<reference evidence="3" key="1">
    <citation type="submission" date="2023-04" db="EMBL/GenBank/DDBJ databases">
        <title>Genomes of recent Mycoplasma hyosynoviae isolates 2023.</title>
        <authorList>
            <person name="Spergser J."/>
        </authorList>
    </citation>
    <scope>NUCLEOTIDE SEQUENCE</scope>
    <source>
        <strain evidence="3">SN1J23N</strain>
    </source>
</reference>
<evidence type="ECO:0000313" key="3">
    <source>
        <dbReference type="EMBL" id="MDI3048277.1"/>
    </source>
</evidence>
<dbReference type="Gene3D" id="3.80.10.10">
    <property type="entry name" value="Ribonuclease Inhibitor"/>
    <property type="match status" value="1"/>
</dbReference>
<keyword evidence="2" id="KW-0472">Membrane</keyword>
<feature type="transmembrane region" description="Helical" evidence="2">
    <location>
        <begin position="45"/>
        <end position="68"/>
    </location>
</feature>
<comment type="caution">
    <text evidence="3">The sequence shown here is derived from an EMBL/GenBank/DDBJ whole genome shotgun (WGS) entry which is preliminary data.</text>
</comment>
<keyword evidence="2" id="KW-1133">Transmembrane helix</keyword>
<dbReference type="Proteomes" id="UP001233782">
    <property type="component" value="Unassembled WGS sequence"/>
</dbReference>
<sequence>MKEQEQKQQIKKEELPKQVKQETKVEEKLQPNHDKVKTQNPKNKVIIWSAAGVATAALSSVVTFSTIFSNQRKVSFLDKVLQSIKIDVKDKKNKTKEEIKTIGDFVTSGLNNKLYELIVETEDDQVNKQPLDKEKPYTTFRTKFAIRNKYTKAQSNYRIFEFRDIKPPKEKAELDKLGQISTNEKDRINDKVLIQFRNFNRSTQLASEVAEKDKNGDFKHFYFKVIQDNNDEFRYEVVNVNVKTDDETSTAIFSYQIKVKSIDDDRFISNVLEVKFDDFAKTSTQLTQYLNELTFSYENASSVFPQDAIQTKVIAKNKGVNLLSNYELIFTEFKTEGEYPKKIDAIVKLRDNANNIISDSRGIEITGFKNYQTPNELNAYADKIKLDVENKNTKYISNINNYSQILINNFEDSKYEIDKDTFVIEKLEDLTSINVHFRIKEKHGRPEIFSNKKTTKIEGFKIPQRLLNEWASAIRLDVVDKQNQLAYNYWDDFSRITKENVNDKFEFSNNATVKQTSANELTVRFQIYDKNDSSVKSEIKEVKITGFKTENVNSEQFGYYLYDYNGHKVACLNKKKIENVFLVPSEIDSFKVKKATNLYVYENPPRHYCVSVAEGIEEVENLVYTNANATSDLLALSLPNSIKSAKNVIIGPTKNLLYFGMPSSIEYVQGLYESSNTTLESEHYFSDFVSYYGSENFVGKSWDPQELIHWKGGFKFELYNSENAKYKIKPNSDGKYSFLVEIKGNKLIKLIEKTKSPTDLYLNLDSNDFDDIVEGALYGSKAKKITLESNKISNLENLFSLSNSTLEELDLSKLTNFKYFNRLGPSFNNIKKVTLPDNMGEKLQFNFIGWKSLEEVSLPKSVRYITSSMFYHCDKLQTINFDKLSNLEEIVNEEDLHKENNDLKHLHFLSSSVMTKIDLSKTRLKKLAAYAFAFVDNLEKIILPSTLEKVGRTIAYGTYDPKGTSNLEDDTIDFKNKLTIEIKNISSKPDGWHNKWIGQFWTMEKPNGTDLNKVEIKWDQI</sequence>
<dbReference type="InterPro" id="IPR032675">
    <property type="entry name" value="LRR_dom_sf"/>
</dbReference>
<keyword evidence="2" id="KW-0812">Transmembrane</keyword>
<name>A0AAP4EMS7_9BACT</name>
<gene>
    <name evidence="3" type="ORF">QJ129_03350</name>
</gene>
<feature type="region of interest" description="Disordered" evidence="1">
    <location>
        <begin position="1"/>
        <end position="37"/>
    </location>
</feature>
<organism evidence="3 4">
    <name type="scientific">Metamycoplasma hyosynoviae</name>
    <dbReference type="NCBI Taxonomy" id="29559"/>
    <lineage>
        <taxon>Bacteria</taxon>
        <taxon>Bacillati</taxon>
        <taxon>Mycoplasmatota</taxon>
        <taxon>Mycoplasmoidales</taxon>
        <taxon>Metamycoplasmataceae</taxon>
        <taxon>Metamycoplasma</taxon>
    </lineage>
</organism>
<dbReference type="InterPro" id="IPR026906">
    <property type="entry name" value="LRR_5"/>
</dbReference>
<dbReference type="RefSeq" id="WP_273638785.1">
    <property type="nucleotide sequence ID" value="NZ_JAQQZP010000012.1"/>
</dbReference>
<protein>
    <submittedName>
        <fullName evidence="3">Leucine-rich repeat protein</fullName>
    </submittedName>
</protein>
<dbReference type="EMBL" id="JASBCP010000009">
    <property type="protein sequence ID" value="MDI3048277.1"/>
    <property type="molecule type" value="Genomic_DNA"/>
</dbReference>
<evidence type="ECO:0000256" key="2">
    <source>
        <dbReference type="SAM" id="Phobius"/>
    </source>
</evidence>